<evidence type="ECO:0000313" key="9">
    <source>
        <dbReference type="EMBL" id="GGD34465.1"/>
    </source>
</evidence>
<dbReference type="InterPro" id="IPR051811">
    <property type="entry name" value="Cytochrome_c550/c551-like"/>
</dbReference>
<organism evidence="9 10">
    <name type="scientific">Flavobacterium orientale</name>
    <dbReference type="NCBI Taxonomy" id="1756020"/>
    <lineage>
        <taxon>Bacteria</taxon>
        <taxon>Pseudomonadati</taxon>
        <taxon>Bacteroidota</taxon>
        <taxon>Flavobacteriia</taxon>
        <taxon>Flavobacteriales</taxon>
        <taxon>Flavobacteriaceae</taxon>
        <taxon>Flavobacterium</taxon>
    </lineage>
</organism>
<dbReference type="SUPFAM" id="SSF46626">
    <property type="entry name" value="Cytochrome c"/>
    <property type="match status" value="1"/>
</dbReference>
<evidence type="ECO:0000256" key="4">
    <source>
        <dbReference type="ARBA" id="ARBA00022982"/>
    </source>
</evidence>
<accession>A0A917DEV7</accession>
<evidence type="ECO:0000256" key="6">
    <source>
        <dbReference type="PROSITE-ProRule" id="PRU00433"/>
    </source>
</evidence>
<dbReference type="PANTHER" id="PTHR37823">
    <property type="entry name" value="CYTOCHROME C-553-LIKE"/>
    <property type="match status" value="1"/>
</dbReference>
<keyword evidence="5 6" id="KW-0408">Iron</keyword>
<evidence type="ECO:0000256" key="3">
    <source>
        <dbReference type="ARBA" id="ARBA00022723"/>
    </source>
</evidence>
<keyword evidence="7" id="KW-0812">Transmembrane</keyword>
<dbReference type="InterPro" id="IPR036909">
    <property type="entry name" value="Cyt_c-like_dom_sf"/>
</dbReference>
<dbReference type="Gene3D" id="1.10.760.10">
    <property type="entry name" value="Cytochrome c-like domain"/>
    <property type="match status" value="1"/>
</dbReference>
<keyword evidence="4" id="KW-0249">Electron transport</keyword>
<dbReference type="RefSeq" id="WP_229734160.1">
    <property type="nucleotide sequence ID" value="NZ_BMFG01000012.1"/>
</dbReference>
<evidence type="ECO:0000256" key="7">
    <source>
        <dbReference type="SAM" id="Phobius"/>
    </source>
</evidence>
<dbReference type="GO" id="GO:0046872">
    <property type="term" value="F:metal ion binding"/>
    <property type="evidence" value="ECO:0007669"/>
    <property type="project" value="UniProtKB-KW"/>
</dbReference>
<dbReference type="Proteomes" id="UP000625735">
    <property type="component" value="Unassembled WGS sequence"/>
</dbReference>
<dbReference type="PROSITE" id="PS51007">
    <property type="entry name" value="CYTC"/>
    <property type="match status" value="1"/>
</dbReference>
<dbReference type="Pfam" id="PF13442">
    <property type="entry name" value="Cytochrome_CBB3"/>
    <property type="match status" value="1"/>
</dbReference>
<evidence type="ECO:0000259" key="8">
    <source>
        <dbReference type="PROSITE" id="PS51007"/>
    </source>
</evidence>
<evidence type="ECO:0000256" key="5">
    <source>
        <dbReference type="ARBA" id="ARBA00023004"/>
    </source>
</evidence>
<keyword evidence="10" id="KW-1185">Reference proteome</keyword>
<protein>
    <recommendedName>
        <fullName evidence="8">Cytochrome c domain-containing protein</fullName>
    </recommendedName>
</protein>
<feature type="domain" description="Cytochrome c" evidence="8">
    <location>
        <begin position="43"/>
        <end position="120"/>
    </location>
</feature>
<evidence type="ECO:0000256" key="2">
    <source>
        <dbReference type="ARBA" id="ARBA00022617"/>
    </source>
</evidence>
<feature type="transmembrane region" description="Helical" evidence="7">
    <location>
        <begin position="6"/>
        <end position="28"/>
    </location>
</feature>
<keyword evidence="3 6" id="KW-0479">Metal-binding</keyword>
<dbReference type="EMBL" id="BMFG01000012">
    <property type="protein sequence ID" value="GGD34465.1"/>
    <property type="molecule type" value="Genomic_DNA"/>
</dbReference>
<reference evidence="9" key="2">
    <citation type="submission" date="2020-09" db="EMBL/GenBank/DDBJ databases">
        <authorList>
            <person name="Sun Q."/>
            <person name="Zhou Y."/>
        </authorList>
    </citation>
    <scope>NUCLEOTIDE SEQUENCE</scope>
    <source>
        <strain evidence="9">CGMCC 1.12506</strain>
    </source>
</reference>
<keyword evidence="1" id="KW-0813">Transport</keyword>
<keyword evidence="7" id="KW-1133">Transmembrane helix</keyword>
<dbReference type="GO" id="GO:0009055">
    <property type="term" value="F:electron transfer activity"/>
    <property type="evidence" value="ECO:0007669"/>
    <property type="project" value="InterPro"/>
</dbReference>
<sequence>MPSVKVAPITIFIMLSVLFLIYSVAIYLKPLREKDHQKATIQKQAAAGKDVWQKHNCHTCHQLYGLGGYLGPDVTNVTAKPGYSDAFLKAVINNGMGLMPPFDLTNQEMEDLLVFLQSMNETGTANPQHYSPKINGTFTLND</sequence>
<name>A0A917DEV7_9FLAO</name>
<keyword evidence="2 6" id="KW-0349">Heme</keyword>
<evidence type="ECO:0000313" key="10">
    <source>
        <dbReference type="Proteomes" id="UP000625735"/>
    </source>
</evidence>
<reference evidence="9" key="1">
    <citation type="journal article" date="2014" name="Int. J. Syst. Evol. Microbiol.">
        <title>Complete genome sequence of Corynebacterium casei LMG S-19264T (=DSM 44701T), isolated from a smear-ripened cheese.</title>
        <authorList>
            <consortium name="US DOE Joint Genome Institute (JGI-PGF)"/>
            <person name="Walter F."/>
            <person name="Albersmeier A."/>
            <person name="Kalinowski J."/>
            <person name="Ruckert C."/>
        </authorList>
    </citation>
    <scope>NUCLEOTIDE SEQUENCE</scope>
    <source>
        <strain evidence="9">CGMCC 1.12506</strain>
    </source>
</reference>
<evidence type="ECO:0000256" key="1">
    <source>
        <dbReference type="ARBA" id="ARBA00022448"/>
    </source>
</evidence>
<dbReference type="PANTHER" id="PTHR37823:SF1">
    <property type="entry name" value="CYTOCHROME C-553-LIKE"/>
    <property type="match status" value="1"/>
</dbReference>
<dbReference type="InterPro" id="IPR009056">
    <property type="entry name" value="Cyt_c-like_dom"/>
</dbReference>
<comment type="caution">
    <text evidence="9">The sequence shown here is derived from an EMBL/GenBank/DDBJ whole genome shotgun (WGS) entry which is preliminary data.</text>
</comment>
<keyword evidence="7" id="KW-0472">Membrane</keyword>
<proteinExistence type="predicted"/>
<dbReference type="GO" id="GO:0020037">
    <property type="term" value="F:heme binding"/>
    <property type="evidence" value="ECO:0007669"/>
    <property type="project" value="InterPro"/>
</dbReference>
<dbReference type="AlphaFoldDB" id="A0A917DEV7"/>
<gene>
    <name evidence="9" type="ORF">GCM10011343_25440</name>
</gene>